<evidence type="ECO:0000313" key="2">
    <source>
        <dbReference type="Proteomes" id="UP001259659"/>
    </source>
</evidence>
<name>A0ABU2FGV2_9EURY</name>
<accession>A0ABU2FGV2</accession>
<gene>
    <name evidence="1" type="ORF">NDI56_16855</name>
</gene>
<reference evidence="1 2" key="1">
    <citation type="submission" date="2022-06" db="EMBL/GenBank/DDBJ databases">
        <title>Haloarcula sp. a new haloarchaeum isolate from saline soil.</title>
        <authorList>
            <person name="Strakova D."/>
            <person name="Galisteo C."/>
            <person name="Sanchez-Porro C."/>
            <person name="Ventosa A."/>
        </authorList>
    </citation>
    <scope>NUCLEOTIDE SEQUENCE [LARGE SCALE GENOMIC DNA]</scope>
    <source>
        <strain evidence="1 2">S1CR25-12</strain>
    </source>
</reference>
<proteinExistence type="predicted"/>
<sequence length="139" mass="15787">MSTMEMIPEAQETFVDGYFIGSFAVATAAIEQILHENIPENTSDRPWSLYNIATQAHGEGVITDELLTDLLEINELRRSKLHYRGENGPNRMEGHIVERMTEQDRSPQDIRGEHAKSALRALWDVWEVAAVDIDPEKLP</sequence>
<protein>
    <submittedName>
        <fullName evidence="1">Uncharacterized protein</fullName>
    </submittedName>
</protein>
<dbReference type="EMBL" id="JAMQON010000005">
    <property type="protein sequence ID" value="MDS0261070.1"/>
    <property type="molecule type" value="Genomic_DNA"/>
</dbReference>
<organism evidence="1 2">
    <name type="scientific">Haloarcula saliterrae</name>
    <dbReference type="NCBI Taxonomy" id="2950534"/>
    <lineage>
        <taxon>Archaea</taxon>
        <taxon>Methanobacteriati</taxon>
        <taxon>Methanobacteriota</taxon>
        <taxon>Stenosarchaea group</taxon>
        <taxon>Halobacteria</taxon>
        <taxon>Halobacteriales</taxon>
        <taxon>Haloarculaceae</taxon>
        <taxon>Haloarcula</taxon>
    </lineage>
</organism>
<evidence type="ECO:0000313" key="1">
    <source>
        <dbReference type="EMBL" id="MDS0261070.1"/>
    </source>
</evidence>
<keyword evidence="2" id="KW-1185">Reference proteome</keyword>
<dbReference type="Proteomes" id="UP001259659">
    <property type="component" value="Unassembled WGS sequence"/>
</dbReference>
<comment type="caution">
    <text evidence="1">The sequence shown here is derived from an EMBL/GenBank/DDBJ whole genome shotgun (WGS) entry which is preliminary data.</text>
</comment>
<dbReference type="RefSeq" id="WP_310920862.1">
    <property type="nucleotide sequence ID" value="NZ_JAMQON010000005.1"/>
</dbReference>